<evidence type="ECO:0000313" key="1">
    <source>
        <dbReference type="EMBL" id="DAD81556.1"/>
    </source>
</evidence>
<proteinExistence type="predicted"/>
<dbReference type="EMBL" id="BK014903">
    <property type="protein sequence ID" value="DAD81556.1"/>
    <property type="molecule type" value="Genomic_DNA"/>
</dbReference>
<accession>A0A8S5MH81</accession>
<name>A0A8S5MH81_9CAUD</name>
<sequence>MVIFPNSFSNSTTSLPSRGAWIEISSKLYMSPPSRGAWIKRNRPRRQPWAVSK</sequence>
<reference evidence="1" key="1">
    <citation type="journal article" date="2021" name="Proc. Natl. Acad. Sci. U.S.A.">
        <title>A Catalog of Tens of Thousands of Viruses from Human Metagenomes Reveals Hidden Associations with Chronic Diseases.</title>
        <authorList>
            <person name="Tisza M.J."/>
            <person name="Buck C.B."/>
        </authorList>
    </citation>
    <scope>NUCLEOTIDE SEQUENCE</scope>
    <source>
        <strain evidence="1">Ct7es18</strain>
    </source>
</reference>
<organism evidence="1">
    <name type="scientific">Siphoviridae sp. ct7es18</name>
    <dbReference type="NCBI Taxonomy" id="2826166"/>
    <lineage>
        <taxon>Viruses</taxon>
        <taxon>Duplodnaviria</taxon>
        <taxon>Heunggongvirae</taxon>
        <taxon>Uroviricota</taxon>
        <taxon>Caudoviricetes</taxon>
    </lineage>
</organism>
<protein>
    <submittedName>
        <fullName evidence="1">Uncharacterized protein</fullName>
    </submittedName>
</protein>